<feature type="chain" id="PRO_5006624553" evidence="1">
    <location>
        <begin position="22"/>
        <end position="830"/>
    </location>
</feature>
<proteinExistence type="predicted"/>
<evidence type="ECO:0000313" key="4">
    <source>
        <dbReference type="Proteomes" id="UP000320623"/>
    </source>
</evidence>
<dbReference type="NCBIfam" id="TIGR04183">
    <property type="entry name" value="Por_Secre_tail"/>
    <property type="match status" value="1"/>
</dbReference>
<keyword evidence="1" id="KW-0732">Signal</keyword>
<evidence type="ECO:0000313" key="3">
    <source>
        <dbReference type="EMBL" id="CUU02128.1"/>
    </source>
</evidence>
<dbReference type="RefSeq" id="WP_140944228.1">
    <property type="nucleotide sequence ID" value="NZ_FAOO01000002.1"/>
</dbReference>
<dbReference type="STRING" id="1643428.GCA_001442855_00417"/>
<name>A0A0S4MT10_9BACT</name>
<sequence>MRFKRFLPFLLLALVSNFIFPQTDTITSKYVGPGVKHISVTFPSVPWKINILEIDITNPFITLETVKASKNGREQLYALEKTSSMAGRKNWSNHTVIGAINGDFYDTNTGIPVNVQVENGEILRRPRSRSVFGVTIDKKPFIEIFNYYGEIFAGDSSRQIDGINETRGTDMLILYNSYFGFSTGTNQWGTEVLIRPIGSWVLNDTLYCVVDSVISWVGNMSIPLGRSVLSGHGRAGEFLRNNVKVKDTIKILLRLNPNVGLIFQAIGGLPRIIRDGANVVSQTYQQEEASSSFTYTRHPRTAVGISRDSTKIYFLTVDGRQSSSVGMTLDELANFMLTLGVWQGINLDGGGSTTMVVRGKVVNSPSDATGERSVSNALLVVSSAPQDTLSKIEIYPKRLKIFRGEQFQFKFEGYDKYFNPVNIPLNQISWSCDSTIGRIDLSGLFTAGKRHDSGYVYVRHSSGLKDSCFVVVHTLREISITPKRAVTDTSRAIQFSATGFDTEGNFRKLSASEIEWEEIGGIGNINMLGLFRAFTEGNCKVVGKFDELSDTADVQVVVGKGKKIVERFDELNFYLTGENIDTIKSKIFLSDTNFISPYKSLGIEYNFVYTSGKQHWIYINSNIDVFGVPDSIYIYVYGDGGVYRVYYFVSDDNGEIFVFSAGSVNWSGEWRRLGVSTKYPIQTVSGSYFCYPIKIVKIALYLAGSYVDGIEYTGKVLFDDLAVTYPIKVTKVEENKSTESLSFKLYQNFPNPFNPRTKIKFSISQFASAYDVELVIYDLLGRKVKEISMGKLNAGVYEVEIEAVELSSGVYFCVLKAGKFFDSIKIIALK</sequence>
<reference evidence="4" key="1">
    <citation type="submission" date="2015-11" db="EMBL/GenBank/DDBJ databases">
        <authorList>
            <person name="Varghese N."/>
        </authorList>
    </citation>
    <scope>NUCLEOTIDE SEQUENCE [LARGE SCALE GENOMIC DNA]</scope>
</reference>
<dbReference type="InterPro" id="IPR026444">
    <property type="entry name" value="Secre_tail"/>
</dbReference>
<dbReference type="Pfam" id="PF09992">
    <property type="entry name" value="NAGPA"/>
    <property type="match status" value="1"/>
</dbReference>
<feature type="signal peptide" evidence="1">
    <location>
        <begin position="1"/>
        <end position="21"/>
    </location>
</feature>
<dbReference type="AlphaFoldDB" id="A0A0S4MT10"/>
<evidence type="ECO:0000256" key="1">
    <source>
        <dbReference type="SAM" id="SignalP"/>
    </source>
</evidence>
<dbReference type="PANTHER" id="PTHR40446">
    <property type="entry name" value="N-ACETYLGLUCOSAMINE-1-PHOSPHODIESTER ALPHA-N-ACETYLGLUCOSAMINIDASE"/>
    <property type="match status" value="1"/>
</dbReference>
<organism evidence="3 4">
    <name type="scientific">Candidatus Thermokryptus mobilis</name>
    <dbReference type="NCBI Taxonomy" id="1643428"/>
    <lineage>
        <taxon>Bacteria</taxon>
        <taxon>Pseudomonadati</taxon>
        <taxon>Candidatus Kryptoniota</taxon>
        <taxon>Candidatus Thermokryptus</taxon>
    </lineage>
</organism>
<dbReference type="Proteomes" id="UP000320623">
    <property type="component" value="Unassembled WGS sequence"/>
</dbReference>
<accession>A0A0S4MT10</accession>
<protein>
    <submittedName>
        <fullName evidence="3">Por secretion system C-terminal sorting domain-containing protein</fullName>
    </submittedName>
</protein>
<dbReference type="InterPro" id="IPR018711">
    <property type="entry name" value="NAGPA"/>
</dbReference>
<feature type="domain" description="Phosphodiester glycosidase" evidence="2">
    <location>
        <begin position="262"/>
        <end position="380"/>
    </location>
</feature>
<dbReference type="PANTHER" id="PTHR40446:SF2">
    <property type="entry name" value="N-ACETYLGLUCOSAMINE-1-PHOSPHODIESTER ALPHA-N-ACETYLGLUCOSAMINIDASE"/>
    <property type="match status" value="1"/>
</dbReference>
<keyword evidence="4" id="KW-1185">Reference proteome</keyword>
<evidence type="ECO:0000259" key="2">
    <source>
        <dbReference type="Pfam" id="PF09992"/>
    </source>
</evidence>
<dbReference type="OrthoDB" id="9791820at2"/>
<dbReference type="EMBL" id="FAOO01000002">
    <property type="protein sequence ID" value="CUU02128.1"/>
    <property type="molecule type" value="Genomic_DNA"/>
</dbReference>
<gene>
    <name evidence="3" type="ORF">JGI1_00430</name>
</gene>